<evidence type="ECO:0000313" key="2">
    <source>
        <dbReference type="Proteomes" id="UP001162483"/>
    </source>
</evidence>
<evidence type="ECO:0008006" key="3">
    <source>
        <dbReference type="Google" id="ProtNLM"/>
    </source>
</evidence>
<gene>
    <name evidence="1" type="ORF">SPARVUS_LOCUS15463290</name>
</gene>
<evidence type="ECO:0000313" key="1">
    <source>
        <dbReference type="EMBL" id="CAI9616866.1"/>
    </source>
</evidence>
<sequence length="195" mass="24006">MHIEKWERDMGRKIEEEEKKKMFTLIHENISMREVEINYKCLNRWHITPYLEHKMNAEISQMCWRDCGEVGTWYHMWWECSEIQVFWRRMVYLIGKITKINIGLDPELCLLHISELPVKVYKGSGIWYYLTAAKSLIPRYWKKREVPTEEDWMGRVNQISGTERLYYTHKDKLEMYNKKWKGWVEYKEMAKKVKR</sequence>
<reference evidence="1" key="1">
    <citation type="submission" date="2023-05" db="EMBL/GenBank/DDBJ databases">
        <authorList>
            <person name="Stuckert A."/>
        </authorList>
    </citation>
    <scope>NUCLEOTIDE SEQUENCE</scope>
</reference>
<proteinExistence type="predicted"/>
<keyword evidence="2" id="KW-1185">Reference proteome</keyword>
<dbReference type="Proteomes" id="UP001162483">
    <property type="component" value="Unassembled WGS sequence"/>
</dbReference>
<dbReference type="EMBL" id="CATNWA010020136">
    <property type="protein sequence ID" value="CAI9616866.1"/>
    <property type="molecule type" value="Genomic_DNA"/>
</dbReference>
<protein>
    <recommendedName>
        <fullName evidence="3">Reverse transcriptase zinc-binding domain-containing protein</fullName>
    </recommendedName>
</protein>
<name>A0ABN9H8E0_9NEOB</name>
<accession>A0ABN9H8E0</accession>
<organism evidence="1 2">
    <name type="scientific">Staurois parvus</name>
    <dbReference type="NCBI Taxonomy" id="386267"/>
    <lineage>
        <taxon>Eukaryota</taxon>
        <taxon>Metazoa</taxon>
        <taxon>Chordata</taxon>
        <taxon>Craniata</taxon>
        <taxon>Vertebrata</taxon>
        <taxon>Euteleostomi</taxon>
        <taxon>Amphibia</taxon>
        <taxon>Batrachia</taxon>
        <taxon>Anura</taxon>
        <taxon>Neobatrachia</taxon>
        <taxon>Ranoidea</taxon>
        <taxon>Ranidae</taxon>
        <taxon>Staurois</taxon>
    </lineage>
</organism>
<comment type="caution">
    <text evidence="1">The sequence shown here is derived from an EMBL/GenBank/DDBJ whole genome shotgun (WGS) entry which is preliminary data.</text>
</comment>